<proteinExistence type="predicted"/>
<evidence type="ECO:0000313" key="1">
    <source>
        <dbReference type="EMBL" id="GIY40566.1"/>
    </source>
</evidence>
<dbReference type="EMBL" id="BPLR01010628">
    <property type="protein sequence ID" value="GIY40566.1"/>
    <property type="molecule type" value="Genomic_DNA"/>
</dbReference>
<organism evidence="1 2">
    <name type="scientific">Caerostris extrusa</name>
    <name type="common">Bark spider</name>
    <name type="synonym">Caerostris bankana</name>
    <dbReference type="NCBI Taxonomy" id="172846"/>
    <lineage>
        <taxon>Eukaryota</taxon>
        <taxon>Metazoa</taxon>
        <taxon>Ecdysozoa</taxon>
        <taxon>Arthropoda</taxon>
        <taxon>Chelicerata</taxon>
        <taxon>Arachnida</taxon>
        <taxon>Araneae</taxon>
        <taxon>Araneomorphae</taxon>
        <taxon>Entelegynae</taxon>
        <taxon>Araneoidea</taxon>
        <taxon>Araneidae</taxon>
        <taxon>Caerostris</taxon>
    </lineage>
</organism>
<accession>A0AAV4T4Z0</accession>
<gene>
    <name evidence="1" type="ORF">CEXT_584831</name>
</gene>
<comment type="caution">
    <text evidence="1">The sequence shown here is derived from an EMBL/GenBank/DDBJ whole genome shotgun (WGS) entry which is preliminary data.</text>
</comment>
<dbReference type="AlphaFoldDB" id="A0AAV4T4Z0"/>
<reference evidence="1 2" key="1">
    <citation type="submission" date="2021-06" db="EMBL/GenBank/DDBJ databases">
        <title>Caerostris extrusa draft genome.</title>
        <authorList>
            <person name="Kono N."/>
            <person name="Arakawa K."/>
        </authorList>
    </citation>
    <scope>NUCLEOTIDE SEQUENCE [LARGE SCALE GENOMIC DNA]</scope>
</reference>
<protein>
    <submittedName>
        <fullName evidence="1">Uncharacterized protein</fullName>
    </submittedName>
</protein>
<name>A0AAV4T4Z0_CAEEX</name>
<sequence>MEQLTRYSSYCKEGNAFELEKLGEGDIQENWMISLKSHSVGKSFQKEELLMAPGWLIMKQEWGQSVEWFGTLFFPTASDRSLNMLGADPPFRVLCRISVNHRGQRLC</sequence>
<dbReference type="Proteomes" id="UP001054945">
    <property type="component" value="Unassembled WGS sequence"/>
</dbReference>
<keyword evidence="2" id="KW-1185">Reference proteome</keyword>
<evidence type="ECO:0000313" key="2">
    <source>
        <dbReference type="Proteomes" id="UP001054945"/>
    </source>
</evidence>